<dbReference type="EMBL" id="NXIG01000011">
    <property type="protein sequence ID" value="RXI29544.1"/>
    <property type="molecule type" value="Genomic_DNA"/>
</dbReference>
<name>A0A347U900_9BACT</name>
<dbReference type="Proteomes" id="UP000262582">
    <property type="component" value="Chromosome"/>
</dbReference>
<accession>A0A347U900</accession>
<dbReference type="KEGG" id="aell:AELL_1675"/>
<feature type="coiled-coil region" evidence="1">
    <location>
        <begin position="24"/>
        <end position="55"/>
    </location>
</feature>
<reference evidence="4 6" key="2">
    <citation type="submission" date="2018-08" db="EMBL/GenBank/DDBJ databases">
        <title>Complete genome of the Arcobacter ellisii type strain LMG 26155.</title>
        <authorList>
            <person name="Miller W.G."/>
            <person name="Yee E."/>
            <person name="Bono J.L."/>
        </authorList>
    </citation>
    <scope>NUCLEOTIDE SEQUENCE [LARGE SCALE GENOMIC DNA]</scope>
    <source>
        <strain evidence="4 6">LMG 26155</strain>
    </source>
</reference>
<dbReference type="Proteomes" id="UP000290588">
    <property type="component" value="Unassembled WGS sequence"/>
</dbReference>
<reference evidence="5 7" key="1">
    <citation type="submission" date="2017-09" db="EMBL/GenBank/DDBJ databases">
        <title>Genomics of the genus Arcobacter.</title>
        <authorList>
            <person name="Perez-Cataluna A."/>
            <person name="Figueras M.J."/>
            <person name="Salas-Masso N."/>
        </authorList>
    </citation>
    <scope>NUCLEOTIDE SEQUENCE [LARGE SCALE GENOMIC DNA]</scope>
    <source>
        <strain evidence="5 7">CECT 7837</strain>
    </source>
</reference>
<keyword evidence="1" id="KW-0175">Coiled coil</keyword>
<dbReference type="OrthoDB" id="5348315at2"/>
<dbReference type="RefSeq" id="WP_118917502.1">
    <property type="nucleotide sequence ID" value="NZ_CP032097.1"/>
</dbReference>
<evidence type="ECO:0008006" key="8">
    <source>
        <dbReference type="Google" id="ProtNLM"/>
    </source>
</evidence>
<keyword evidence="6" id="KW-1185">Reference proteome</keyword>
<evidence type="ECO:0000313" key="5">
    <source>
        <dbReference type="EMBL" id="RXI29544.1"/>
    </source>
</evidence>
<organism evidence="5 7">
    <name type="scientific">Arcobacter ellisii</name>
    <dbReference type="NCBI Taxonomy" id="913109"/>
    <lineage>
        <taxon>Bacteria</taxon>
        <taxon>Pseudomonadati</taxon>
        <taxon>Campylobacterota</taxon>
        <taxon>Epsilonproteobacteria</taxon>
        <taxon>Campylobacterales</taxon>
        <taxon>Arcobacteraceae</taxon>
        <taxon>Arcobacter</taxon>
    </lineage>
</organism>
<evidence type="ECO:0000256" key="1">
    <source>
        <dbReference type="SAM" id="Coils"/>
    </source>
</evidence>
<dbReference type="Gene3D" id="3.10.450.160">
    <property type="entry name" value="inner membrane protein cigr"/>
    <property type="match status" value="1"/>
</dbReference>
<dbReference type="EMBL" id="CP032097">
    <property type="protein sequence ID" value="AXX95328.1"/>
    <property type="molecule type" value="Genomic_DNA"/>
</dbReference>
<evidence type="ECO:0000256" key="2">
    <source>
        <dbReference type="SAM" id="MobiDB-lite"/>
    </source>
</evidence>
<evidence type="ECO:0000313" key="4">
    <source>
        <dbReference type="EMBL" id="AXX95328.1"/>
    </source>
</evidence>
<evidence type="ECO:0000313" key="7">
    <source>
        <dbReference type="Proteomes" id="UP000290588"/>
    </source>
</evidence>
<gene>
    <name evidence="4" type="ORF">AELL_1675</name>
    <name evidence="5" type="ORF">CP962_10765</name>
</gene>
<proteinExistence type="predicted"/>
<feature type="chain" id="PRO_5043702764" description="RcnB family protein" evidence="3">
    <location>
        <begin position="23"/>
        <end position="140"/>
    </location>
</feature>
<protein>
    <recommendedName>
        <fullName evidence="8">RcnB family protein</fullName>
    </recommendedName>
</protein>
<dbReference type="AlphaFoldDB" id="A0A347U900"/>
<feature type="signal peptide" evidence="3">
    <location>
        <begin position="1"/>
        <end position="22"/>
    </location>
</feature>
<evidence type="ECO:0000313" key="6">
    <source>
        <dbReference type="Proteomes" id="UP000262582"/>
    </source>
</evidence>
<evidence type="ECO:0000256" key="3">
    <source>
        <dbReference type="SAM" id="SignalP"/>
    </source>
</evidence>
<sequence>MLKRKVLLSIVTLCLLSSSAYAKKDEYEKEENQKHKNYEKTHKEMYEKQKDYEKNYKEKYEKQKELPKGLEKKLERDGTLPPGWEKKLSKGQIVDQRVLRSGRLLNSRDYPYMKNSEIYQVEDRVFRVAEDTKMILEIFK</sequence>
<feature type="region of interest" description="Disordered" evidence="2">
    <location>
        <begin position="62"/>
        <end position="86"/>
    </location>
</feature>
<keyword evidence="3" id="KW-0732">Signal</keyword>